<accession>A0A9X3J6A1</accession>
<dbReference type="InterPro" id="IPR010982">
    <property type="entry name" value="Lambda_DNA-bd_dom_sf"/>
</dbReference>
<evidence type="ECO:0000256" key="1">
    <source>
        <dbReference type="ARBA" id="ARBA00023015"/>
    </source>
</evidence>
<reference evidence="5" key="1">
    <citation type="submission" date="2022-11" db="EMBL/GenBank/DDBJ databases">
        <title>Marilongibacter aestuarii gen. nov., sp. nov., isolated from tidal flat sediment.</title>
        <authorList>
            <person name="Jiayan W."/>
        </authorList>
    </citation>
    <scope>NUCLEOTIDE SEQUENCE</scope>
    <source>
        <strain evidence="5">Z1-6</strain>
    </source>
</reference>
<dbReference type="AlphaFoldDB" id="A0A9X3J6A1"/>
<evidence type="ECO:0000313" key="6">
    <source>
        <dbReference type="Proteomes" id="UP001145087"/>
    </source>
</evidence>
<dbReference type="SUPFAM" id="SSF53822">
    <property type="entry name" value="Periplasmic binding protein-like I"/>
    <property type="match status" value="1"/>
</dbReference>
<dbReference type="Gene3D" id="3.40.50.2300">
    <property type="match status" value="2"/>
</dbReference>
<dbReference type="PANTHER" id="PTHR30146">
    <property type="entry name" value="LACI-RELATED TRANSCRIPTIONAL REPRESSOR"/>
    <property type="match status" value="1"/>
</dbReference>
<gene>
    <name evidence="5" type="ORF">OU798_03705</name>
</gene>
<dbReference type="SMART" id="SM00354">
    <property type="entry name" value="HTH_LACI"/>
    <property type="match status" value="1"/>
</dbReference>
<feature type="domain" description="HTH lacI-type" evidence="4">
    <location>
        <begin position="4"/>
        <end position="61"/>
    </location>
</feature>
<dbReference type="GO" id="GO:0003700">
    <property type="term" value="F:DNA-binding transcription factor activity"/>
    <property type="evidence" value="ECO:0007669"/>
    <property type="project" value="TreeGrafter"/>
</dbReference>
<dbReference type="Proteomes" id="UP001145087">
    <property type="component" value="Unassembled WGS sequence"/>
</dbReference>
<dbReference type="PANTHER" id="PTHR30146:SF109">
    <property type="entry name" value="HTH-TYPE TRANSCRIPTIONAL REGULATOR GALS"/>
    <property type="match status" value="1"/>
</dbReference>
<keyword evidence="2 5" id="KW-0238">DNA-binding</keyword>
<organism evidence="5 6">
    <name type="scientific">Draconibacterium aestuarii</name>
    <dbReference type="NCBI Taxonomy" id="2998507"/>
    <lineage>
        <taxon>Bacteria</taxon>
        <taxon>Pseudomonadati</taxon>
        <taxon>Bacteroidota</taxon>
        <taxon>Bacteroidia</taxon>
        <taxon>Marinilabiliales</taxon>
        <taxon>Prolixibacteraceae</taxon>
        <taxon>Draconibacterium</taxon>
    </lineage>
</organism>
<dbReference type="InterPro" id="IPR028082">
    <property type="entry name" value="Peripla_BP_I"/>
</dbReference>
<protein>
    <submittedName>
        <fullName evidence="5">LacI family DNA-binding transcriptional regulator</fullName>
    </submittedName>
</protein>
<evidence type="ECO:0000259" key="4">
    <source>
        <dbReference type="PROSITE" id="PS50932"/>
    </source>
</evidence>
<keyword evidence="6" id="KW-1185">Reference proteome</keyword>
<dbReference type="RefSeq" id="WP_343331767.1">
    <property type="nucleotide sequence ID" value="NZ_JAPOHD010000007.1"/>
</dbReference>
<dbReference type="InterPro" id="IPR001761">
    <property type="entry name" value="Peripla_BP/Lac1_sug-bd_dom"/>
</dbReference>
<dbReference type="GO" id="GO:0000976">
    <property type="term" value="F:transcription cis-regulatory region binding"/>
    <property type="evidence" value="ECO:0007669"/>
    <property type="project" value="TreeGrafter"/>
</dbReference>
<dbReference type="Pfam" id="PF00356">
    <property type="entry name" value="LacI"/>
    <property type="match status" value="1"/>
</dbReference>
<comment type="caution">
    <text evidence="5">The sequence shown here is derived from an EMBL/GenBank/DDBJ whole genome shotgun (WGS) entry which is preliminary data.</text>
</comment>
<sequence length="341" mass="38064">MKKTSLNDIAQQLGVSKTLVSLVLNGKGNEYRISEDIQKKVKELARKLNYKPNQIAKGLRTGKTNTIGLIIADIANPFFGKLGREIEREAASHGYRVMFCSSDEKAENAKLQIEMLQQGQVDGFIISPPNGSEEQIKQLKNSKTPFVLIDRYFPEIESNCVVVDNLKASCEGTEHLIKNGRKRIACITTNPGMLNMDNRLDGYKKALTDAALEVDENLIKILPFSHEIKDVMEAIKELTSLDENKIDAILFTTSKVGVMGIQCLHLLDLKIPEDVAVVSFDDLDAYKISRPSITAIAQPLEEIGKHSVKILLEAMTDKSKKKELHKIVLETKFVIRNSSIK</sequence>
<dbReference type="CDD" id="cd01392">
    <property type="entry name" value="HTH_LacI"/>
    <property type="match status" value="1"/>
</dbReference>
<dbReference type="EMBL" id="JAPOHD010000007">
    <property type="protein sequence ID" value="MCY1719430.1"/>
    <property type="molecule type" value="Genomic_DNA"/>
</dbReference>
<proteinExistence type="predicted"/>
<evidence type="ECO:0000256" key="2">
    <source>
        <dbReference type="ARBA" id="ARBA00023125"/>
    </source>
</evidence>
<evidence type="ECO:0000313" key="5">
    <source>
        <dbReference type="EMBL" id="MCY1719430.1"/>
    </source>
</evidence>
<dbReference type="SUPFAM" id="SSF47413">
    <property type="entry name" value="lambda repressor-like DNA-binding domains"/>
    <property type="match status" value="1"/>
</dbReference>
<keyword evidence="3" id="KW-0804">Transcription</keyword>
<dbReference type="CDD" id="cd19977">
    <property type="entry name" value="PBP1_EndR-like"/>
    <property type="match status" value="1"/>
</dbReference>
<dbReference type="InterPro" id="IPR000843">
    <property type="entry name" value="HTH_LacI"/>
</dbReference>
<dbReference type="PROSITE" id="PS50932">
    <property type="entry name" value="HTH_LACI_2"/>
    <property type="match status" value="1"/>
</dbReference>
<dbReference type="Pfam" id="PF00532">
    <property type="entry name" value="Peripla_BP_1"/>
    <property type="match status" value="1"/>
</dbReference>
<keyword evidence="1" id="KW-0805">Transcription regulation</keyword>
<evidence type="ECO:0000256" key="3">
    <source>
        <dbReference type="ARBA" id="ARBA00023163"/>
    </source>
</evidence>
<name>A0A9X3J6A1_9BACT</name>
<dbReference type="Gene3D" id="1.10.260.40">
    <property type="entry name" value="lambda repressor-like DNA-binding domains"/>
    <property type="match status" value="1"/>
</dbReference>